<evidence type="ECO:0008006" key="4">
    <source>
        <dbReference type="Google" id="ProtNLM"/>
    </source>
</evidence>
<organism evidence="2 3">
    <name type="scientific">Microbacterium mangrovi</name>
    <dbReference type="NCBI Taxonomy" id="1348253"/>
    <lineage>
        <taxon>Bacteria</taxon>
        <taxon>Bacillati</taxon>
        <taxon>Actinomycetota</taxon>
        <taxon>Actinomycetes</taxon>
        <taxon>Micrococcales</taxon>
        <taxon>Microbacteriaceae</taxon>
        <taxon>Microbacterium</taxon>
    </lineage>
</organism>
<evidence type="ECO:0000256" key="1">
    <source>
        <dbReference type="ARBA" id="ARBA00006479"/>
    </source>
</evidence>
<dbReference type="STRING" id="1348253.LK09_06480"/>
<protein>
    <recommendedName>
        <fullName evidence="4">Sugar kinase</fullName>
    </recommendedName>
</protein>
<dbReference type="PANTHER" id="PTHR18964">
    <property type="entry name" value="ROK (REPRESSOR, ORF, KINASE) FAMILY"/>
    <property type="match status" value="1"/>
</dbReference>
<dbReference type="Gene3D" id="3.30.420.40">
    <property type="match status" value="2"/>
</dbReference>
<dbReference type="InterPro" id="IPR000600">
    <property type="entry name" value="ROK"/>
</dbReference>
<evidence type="ECO:0000313" key="2">
    <source>
        <dbReference type="EMBL" id="KHK98600.1"/>
    </source>
</evidence>
<dbReference type="SUPFAM" id="SSF53067">
    <property type="entry name" value="Actin-like ATPase domain"/>
    <property type="match status" value="1"/>
</dbReference>
<dbReference type="InterPro" id="IPR043129">
    <property type="entry name" value="ATPase_NBD"/>
</dbReference>
<dbReference type="PANTHER" id="PTHR18964:SF169">
    <property type="entry name" value="N-ACETYLMANNOSAMINE KINASE"/>
    <property type="match status" value="1"/>
</dbReference>
<dbReference type="EMBL" id="JTDK01000006">
    <property type="protein sequence ID" value="KHK98600.1"/>
    <property type="molecule type" value="Genomic_DNA"/>
</dbReference>
<comment type="caution">
    <text evidence="2">The sequence shown here is derived from an EMBL/GenBank/DDBJ whole genome shotgun (WGS) entry which is preliminary data.</text>
</comment>
<dbReference type="Proteomes" id="UP000031030">
    <property type="component" value="Unassembled WGS sequence"/>
</dbReference>
<proteinExistence type="inferred from homology"/>
<dbReference type="RefSeq" id="WP_039397266.1">
    <property type="nucleotide sequence ID" value="NZ_JTDK01000006.1"/>
</dbReference>
<keyword evidence="3" id="KW-1185">Reference proteome</keyword>
<dbReference type="OrthoDB" id="8772678at2"/>
<dbReference type="AlphaFoldDB" id="A0A0B2A696"/>
<comment type="similarity">
    <text evidence="1">Belongs to the ROK (NagC/XylR) family.</text>
</comment>
<name>A0A0B2A696_9MICO</name>
<gene>
    <name evidence="2" type="ORF">LK09_06480</name>
</gene>
<accession>A0A0B2A696</accession>
<reference evidence="2 3" key="1">
    <citation type="submission" date="2014-11" db="EMBL/GenBank/DDBJ databases">
        <title>Genome sequence of Microbacterium mangrovi MUSC 115(T).</title>
        <authorList>
            <person name="Lee L.-H."/>
        </authorList>
    </citation>
    <scope>NUCLEOTIDE SEQUENCE [LARGE SCALE GENOMIC DNA]</scope>
    <source>
        <strain evidence="2 3">MUSC 115</strain>
    </source>
</reference>
<dbReference type="Pfam" id="PF00480">
    <property type="entry name" value="ROK"/>
    <property type="match status" value="1"/>
</dbReference>
<evidence type="ECO:0000313" key="3">
    <source>
        <dbReference type="Proteomes" id="UP000031030"/>
    </source>
</evidence>
<sequence length="302" mass="30784">MRIGLDIGGTKTDAVVLARDGRELARVRRPSGFGADEVIASADIAAREAVTQAGARLSEVTSVGVGIPGVIDEATGRVQHAVNLGVADLHLAEVLSARLGAPVFVENDVKAASLGAWHLLHLSGSAALLNFGTGLAAGVVVDGRLWRGARGTAGEIGHVPVDPAGVACSCGQVGCLETIASGSAIARMWPTSAALPALDLFDRADDGDPEAARVRDVFVGGVAQAVRLLTLSVDIETVVIGGGLSALGRRLHEPVLDIFAQWARSSAFLASLDLAERTRMLPADAAVAAVGAAMLGTVPEFA</sequence>